<reference evidence="3 4" key="1">
    <citation type="journal article" date="2020" name="ISME J.">
        <title>Uncovering the hidden diversity of litter-decomposition mechanisms in mushroom-forming fungi.</title>
        <authorList>
            <person name="Floudas D."/>
            <person name="Bentzer J."/>
            <person name="Ahren D."/>
            <person name="Johansson T."/>
            <person name="Persson P."/>
            <person name="Tunlid A."/>
        </authorList>
    </citation>
    <scope>NUCLEOTIDE SEQUENCE [LARGE SCALE GENOMIC DNA]</scope>
    <source>
        <strain evidence="3 4">CBS 101986</strain>
    </source>
</reference>
<feature type="transmembrane region" description="Helical" evidence="2">
    <location>
        <begin position="54"/>
        <end position="73"/>
    </location>
</feature>
<evidence type="ECO:0008006" key="5">
    <source>
        <dbReference type="Google" id="ProtNLM"/>
    </source>
</evidence>
<keyword evidence="2" id="KW-1133">Transmembrane helix</keyword>
<dbReference type="Proteomes" id="UP000567179">
    <property type="component" value="Unassembled WGS sequence"/>
</dbReference>
<proteinExistence type="inferred from homology"/>
<dbReference type="EMBL" id="JAACJJ010000056">
    <property type="protein sequence ID" value="KAF5312289.1"/>
    <property type="molecule type" value="Genomic_DNA"/>
</dbReference>
<dbReference type="AlphaFoldDB" id="A0A8H5AWJ7"/>
<gene>
    <name evidence="3" type="ORF">D9619_003652</name>
</gene>
<feature type="transmembrane region" description="Helical" evidence="2">
    <location>
        <begin position="147"/>
        <end position="165"/>
    </location>
</feature>
<keyword evidence="2" id="KW-0472">Membrane</keyword>
<organism evidence="3 4">
    <name type="scientific">Psilocybe cf. subviscida</name>
    <dbReference type="NCBI Taxonomy" id="2480587"/>
    <lineage>
        <taxon>Eukaryota</taxon>
        <taxon>Fungi</taxon>
        <taxon>Dikarya</taxon>
        <taxon>Basidiomycota</taxon>
        <taxon>Agaricomycotina</taxon>
        <taxon>Agaricomycetes</taxon>
        <taxon>Agaricomycetidae</taxon>
        <taxon>Agaricales</taxon>
        <taxon>Agaricineae</taxon>
        <taxon>Strophariaceae</taxon>
        <taxon>Psilocybe</taxon>
    </lineage>
</organism>
<dbReference type="PANTHER" id="PTHR31495">
    <property type="entry name" value="PEROXYGENASE 3-RELATED"/>
    <property type="match status" value="1"/>
</dbReference>
<comment type="similarity">
    <text evidence="1">Belongs to the caleosin family.</text>
</comment>
<dbReference type="GO" id="GO:0004497">
    <property type="term" value="F:monooxygenase activity"/>
    <property type="evidence" value="ECO:0007669"/>
    <property type="project" value="TreeGrafter"/>
</dbReference>
<dbReference type="OrthoDB" id="640742at2759"/>
<dbReference type="InterPro" id="IPR007736">
    <property type="entry name" value="Caleosin-related"/>
</dbReference>
<sequence length="196" mass="22086">MVAPKDGVCSAPGTGFESGEKNTALQGHVAFFDRDSDGIIWPTDTYNGFREIRFGVFLALLSTIIVHGGFSYITCPGLFPDPFFRLYIRNMHRGIHGSDSGSYTKLGEFDVNRFDYNFDMYSSDPHTHLTFAQGVRMLHGNLNPFDPFGWFAATFEWLATYIMLWPSDSRGMNKEDVKAVYNGSIFYQISGKKVKA</sequence>
<keyword evidence="4" id="KW-1185">Reference proteome</keyword>
<accession>A0A8H5AWJ7</accession>
<evidence type="ECO:0000256" key="1">
    <source>
        <dbReference type="ARBA" id="ARBA00006765"/>
    </source>
</evidence>
<evidence type="ECO:0000313" key="3">
    <source>
        <dbReference type="EMBL" id="KAF5312289.1"/>
    </source>
</evidence>
<dbReference type="Pfam" id="PF05042">
    <property type="entry name" value="Caleosin"/>
    <property type="match status" value="1"/>
</dbReference>
<name>A0A8H5AWJ7_9AGAR</name>
<evidence type="ECO:0000256" key="2">
    <source>
        <dbReference type="SAM" id="Phobius"/>
    </source>
</evidence>
<dbReference type="PANTHER" id="PTHR31495:SF0">
    <property type="entry name" value="BINDING PROTEIN CALEOSIN, PUTATIVE (AFU_ORTHOLOGUE AFUA_5G13750)-RELATED"/>
    <property type="match status" value="1"/>
</dbReference>
<protein>
    <recommendedName>
        <fullName evidence="5">Caleosin</fullName>
    </recommendedName>
</protein>
<comment type="caution">
    <text evidence="3">The sequence shown here is derived from an EMBL/GenBank/DDBJ whole genome shotgun (WGS) entry which is preliminary data.</text>
</comment>
<evidence type="ECO:0000313" key="4">
    <source>
        <dbReference type="Proteomes" id="UP000567179"/>
    </source>
</evidence>
<dbReference type="GO" id="GO:0005509">
    <property type="term" value="F:calcium ion binding"/>
    <property type="evidence" value="ECO:0007669"/>
    <property type="project" value="TreeGrafter"/>
</dbReference>
<keyword evidence="2" id="KW-0812">Transmembrane</keyword>